<protein>
    <submittedName>
        <fullName evidence="1">Uncharacterized protein</fullName>
    </submittedName>
</protein>
<accession>A0A8T0G9S4</accession>
<evidence type="ECO:0000313" key="2">
    <source>
        <dbReference type="Proteomes" id="UP000822688"/>
    </source>
</evidence>
<keyword evidence="2" id="KW-1185">Reference proteome</keyword>
<gene>
    <name evidence="1" type="ORF">KC19_11G014700</name>
</gene>
<dbReference type="AlphaFoldDB" id="A0A8T0G9S4"/>
<evidence type="ECO:0000313" key="1">
    <source>
        <dbReference type="EMBL" id="KAG0555943.1"/>
    </source>
</evidence>
<organism evidence="1 2">
    <name type="scientific">Ceratodon purpureus</name>
    <name type="common">Fire moss</name>
    <name type="synonym">Dicranum purpureum</name>
    <dbReference type="NCBI Taxonomy" id="3225"/>
    <lineage>
        <taxon>Eukaryota</taxon>
        <taxon>Viridiplantae</taxon>
        <taxon>Streptophyta</taxon>
        <taxon>Embryophyta</taxon>
        <taxon>Bryophyta</taxon>
        <taxon>Bryophytina</taxon>
        <taxon>Bryopsida</taxon>
        <taxon>Dicranidae</taxon>
        <taxon>Pseudoditrichales</taxon>
        <taxon>Ditrichaceae</taxon>
        <taxon>Ceratodon</taxon>
    </lineage>
</organism>
<reference evidence="1 2" key="1">
    <citation type="submission" date="2020-06" db="EMBL/GenBank/DDBJ databases">
        <title>WGS assembly of Ceratodon purpureus strain R40.</title>
        <authorList>
            <person name="Carey S.B."/>
            <person name="Jenkins J."/>
            <person name="Shu S."/>
            <person name="Lovell J.T."/>
            <person name="Sreedasyam A."/>
            <person name="Maumus F."/>
            <person name="Tiley G.P."/>
            <person name="Fernandez-Pozo N."/>
            <person name="Barry K."/>
            <person name="Chen C."/>
            <person name="Wang M."/>
            <person name="Lipzen A."/>
            <person name="Daum C."/>
            <person name="Saski C.A."/>
            <person name="Payton A.C."/>
            <person name="Mcbreen J.C."/>
            <person name="Conrad R.E."/>
            <person name="Kollar L.M."/>
            <person name="Olsson S."/>
            <person name="Huttunen S."/>
            <person name="Landis J.B."/>
            <person name="Wickett N.J."/>
            <person name="Johnson M.G."/>
            <person name="Rensing S.A."/>
            <person name="Grimwood J."/>
            <person name="Schmutz J."/>
            <person name="Mcdaniel S.F."/>
        </authorList>
    </citation>
    <scope>NUCLEOTIDE SEQUENCE [LARGE SCALE GENOMIC DNA]</scope>
    <source>
        <strain evidence="1 2">R40</strain>
    </source>
</reference>
<comment type="caution">
    <text evidence="1">The sequence shown here is derived from an EMBL/GenBank/DDBJ whole genome shotgun (WGS) entry which is preliminary data.</text>
</comment>
<dbReference type="EMBL" id="CM026432">
    <property type="protein sequence ID" value="KAG0555943.1"/>
    <property type="molecule type" value="Genomic_DNA"/>
</dbReference>
<dbReference type="Proteomes" id="UP000822688">
    <property type="component" value="Chromosome 11"/>
</dbReference>
<sequence length="131" mass="15391">MDNDTVCYVRETPRDGEKRERRRRISEMAERNQVPCTCSLVFPSSPSGSLLLPRYLLLVFPDVIFFPDVFSFFPDMFFSPGIGRFSRRMKLGFPPGRGIVFGLDLYQRVIDQTWHVRRKHTMKIELTGTRR</sequence>
<proteinExistence type="predicted"/>
<name>A0A8T0G9S4_CERPU</name>